<comment type="pathway">
    <text evidence="1 7">Carbohydrate degradation; pentose phosphate pathway; D-ribulose 5-phosphate from D-glucose 6-phosphate (oxidative stage): step 1/3.</text>
</comment>
<feature type="binding site" evidence="7">
    <location>
        <begin position="85"/>
        <end position="86"/>
    </location>
    <ligand>
        <name>NADP(+)</name>
        <dbReference type="ChEBI" id="CHEBI:58349"/>
    </ligand>
</feature>
<evidence type="ECO:0000313" key="10">
    <source>
        <dbReference type="EMBL" id="QDV22863.1"/>
    </source>
</evidence>
<dbReference type="SUPFAM" id="SSF55347">
    <property type="entry name" value="Glyceraldehyde-3-phosphate dehydrogenase-like, C-terminal domain"/>
    <property type="match status" value="1"/>
</dbReference>
<dbReference type="KEGG" id="ahel:Q31a_11550"/>
<feature type="binding site" evidence="7">
    <location>
        <position position="234"/>
    </location>
    <ligand>
        <name>substrate</name>
    </ligand>
</feature>
<feature type="binding site" evidence="7">
    <location>
        <position position="43"/>
    </location>
    <ligand>
        <name>NADP(+)</name>
        <dbReference type="ChEBI" id="CHEBI:58349"/>
    </ligand>
</feature>
<keyword evidence="5 7" id="KW-0560">Oxidoreductase</keyword>
<keyword evidence="3 7" id="KW-0313">Glucose metabolism</keyword>
<dbReference type="GO" id="GO:0050661">
    <property type="term" value="F:NADP binding"/>
    <property type="evidence" value="ECO:0007669"/>
    <property type="project" value="UniProtKB-UniRule"/>
</dbReference>
<dbReference type="InterPro" id="IPR036291">
    <property type="entry name" value="NAD(P)-bd_dom_sf"/>
</dbReference>
<evidence type="ECO:0000256" key="3">
    <source>
        <dbReference type="ARBA" id="ARBA00022526"/>
    </source>
</evidence>
<dbReference type="Pfam" id="PF00479">
    <property type="entry name" value="G6PD_N"/>
    <property type="match status" value="1"/>
</dbReference>
<feature type="binding site" evidence="7">
    <location>
        <position position="177"/>
    </location>
    <ligand>
        <name>substrate</name>
    </ligand>
</feature>
<dbReference type="OrthoDB" id="9802739at2"/>
<dbReference type="GO" id="GO:0006006">
    <property type="term" value="P:glucose metabolic process"/>
    <property type="evidence" value="ECO:0007669"/>
    <property type="project" value="UniProtKB-KW"/>
</dbReference>
<dbReference type="GO" id="GO:0005829">
    <property type="term" value="C:cytosol"/>
    <property type="evidence" value="ECO:0007669"/>
    <property type="project" value="TreeGrafter"/>
</dbReference>
<gene>
    <name evidence="7 10" type="primary">zwf</name>
    <name evidence="10" type="ORF">Q31a_11550</name>
</gene>
<protein>
    <recommendedName>
        <fullName evidence="7">Glucose-6-phosphate 1-dehydrogenase</fullName>
        <shortName evidence="7">G6PD</shortName>
        <ecNumber evidence="7">1.1.1.49</ecNumber>
    </recommendedName>
</protein>
<comment type="caution">
    <text evidence="7">Lacks conserved residue(s) required for the propagation of feature annotation.</text>
</comment>
<dbReference type="InterPro" id="IPR001282">
    <property type="entry name" value="G6P_DH"/>
</dbReference>
<feature type="binding site" evidence="7">
    <location>
        <position position="181"/>
    </location>
    <ligand>
        <name>substrate</name>
    </ligand>
</feature>
<dbReference type="InterPro" id="IPR022675">
    <property type="entry name" value="G6P_DH_C"/>
</dbReference>
<proteinExistence type="inferred from homology"/>
<feature type="binding site" evidence="7">
    <location>
        <position position="329"/>
    </location>
    <ligand>
        <name>substrate</name>
    </ligand>
</feature>
<dbReference type="GO" id="GO:0004345">
    <property type="term" value="F:glucose-6-phosphate dehydrogenase activity"/>
    <property type="evidence" value="ECO:0007669"/>
    <property type="project" value="UniProtKB-UniRule"/>
</dbReference>
<dbReference type="HAMAP" id="MF_00966">
    <property type="entry name" value="G6PD"/>
    <property type="match status" value="1"/>
</dbReference>
<dbReference type="NCBIfam" id="TIGR00871">
    <property type="entry name" value="zwf"/>
    <property type="match status" value="1"/>
</dbReference>
<feature type="binding site" evidence="7">
    <location>
        <position position="147"/>
    </location>
    <ligand>
        <name>NADP(+)</name>
        <dbReference type="ChEBI" id="CHEBI:58349"/>
    </ligand>
</feature>
<comment type="similarity">
    <text evidence="2 7">Belongs to the glucose-6-phosphate dehydrogenase family.</text>
</comment>
<keyword evidence="6 7" id="KW-0119">Carbohydrate metabolism</keyword>
<organism evidence="10 11">
    <name type="scientific">Aureliella helgolandensis</name>
    <dbReference type="NCBI Taxonomy" id="2527968"/>
    <lineage>
        <taxon>Bacteria</taxon>
        <taxon>Pseudomonadati</taxon>
        <taxon>Planctomycetota</taxon>
        <taxon>Planctomycetia</taxon>
        <taxon>Pirellulales</taxon>
        <taxon>Pirellulaceae</taxon>
        <taxon>Aureliella</taxon>
    </lineage>
</organism>
<dbReference type="Proteomes" id="UP000318017">
    <property type="component" value="Chromosome"/>
</dbReference>
<keyword evidence="4 7" id="KW-0521">NADP</keyword>
<dbReference type="RefSeq" id="WP_145075064.1">
    <property type="nucleotide sequence ID" value="NZ_CP036298.1"/>
</dbReference>
<evidence type="ECO:0000256" key="2">
    <source>
        <dbReference type="ARBA" id="ARBA00009975"/>
    </source>
</evidence>
<feature type="active site" description="Proton acceptor" evidence="7">
    <location>
        <position position="239"/>
    </location>
</feature>
<accession>A0A518G2N6</accession>
<dbReference type="PIRSF" id="PIRSF000110">
    <property type="entry name" value="G6PD"/>
    <property type="match status" value="1"/>
</dbReference>
<evidence type="ECO:0000259" key="9">
    <source>
        <dbReference type="Pfam" id="PF02781"/>
    </source>
</evidence>
<keyword evidence="11" id="KW-1185">Reference proteome</keyword>
<dbReference type="EC" id="1.1.1.49" evidence="7"/>
<dbReference type="PANTHER" id="PTHR23429">
    <property type="entry name" value="GLUCOSE-6-PHOSPHATE 1-DEHYDROGENASE G6PD"/>
    <property type="match status" value="1"/>
</dbReference>
<evidence type="ECO:0000256" key="4">
    <source>
        <dbReference type="ARBA" id="ARBA00022857"/>
    </source>
</evidence>
<feature type="domain" description="Glucose-6-phosphate dehydrogenase NAD-binding" evidence="8">
    <location>
        <begin position="6"/>
        <end position="186"/>
    </location>
</feature>
<comment type="catalytic activity">
    <reaction evidence="7">
        <text>D-glucose 6-phosphate + NADP(+) = 6-phospho-D-glucono-1,5-lactone + NADPH + H(+)</text>
        <dbReference type="Rhea" id="RHEA:15841"/>
        <dbReference type="ChEBI" id="CHEBI:15378"/>
        <dbReference type="ChEBI" id="CHEBI:57783"/>
        <dbReference type="ChEBI" id="CHEBI:57955"/>
        <dbReference type="ChEBI" id="CHEBI:58349"/>
        <dbReference type="ChEBI" id="CHEBI:61548"/>
        <dbReference type="EC" id="1.1.1.49"/>
    </reaction>
</comment>
<dbReference type="Gene3D" id="3.30.360.10">
    <property type="entry name" value="Dihydrodipicolinate Reductase, domain 2"/>
    <property type="match status" value="1"/>
</dbReference>
<dbReference type="PANTHER" id="PTHR23429:SF0">
    <property type="entry name" value="GLUCOSE-6-PHOSPHATE 1-DEHYDROGENASE"/>
    <property type="match status" value="1"/>
</dbReference>
<evidence type="ECO:0000313" key="11">
    <source>
        <dbReference type="Proteomes" id="UP000318017"/>
    </source>
</evidence>
<reference evidence="10 11" key="1">
    <citation type="submission" date="2019-02" db="EMBL/GenBank/DDBJ databases">
        <title>Deep-cultivation of Planctomycetes and their phenomic and genomic characterization uncovers novel biology.</title>
        <authorList>
            <person name="Wiegand S."/>
            <person name="Jogler M."/>
            <person name="Boedeker C."/>
            <person name="Pinto D."/>
            <person name="Vollmers J."/>
            <person name="Rivas-Marin E."/>
            <person name="Kohn T."/>
            <person name="Peeters S.H."/>
            <person name="Heuer A."/>
            <person name="Rast P."/>
            <person name="Oberbeckmann S."/>
            <person name="Bunk B."/>
            <person name="Jeske O."/>
            <person name="Meyerdierks A."/>
            <person name="Storesund J.E."/>
            <person name="Kallscheuer N."/>
            <person name="Luecker S."/>
            <person name="Lage O.M."/>
            <person name="Pohl T."/>
            <person name="Merkel B.J."/>
            <person name="Hornburger P."/>
            <person name="Mueller R.-W."/>
            <person name="Bruemmer F."/>
            <person name="Labrenz M."/>
            <person name="Spormann A.M."/>
            <person name="Op den Camp H."/>
            <person name="Overmann J."/>
            <person name="Amann R."/>
            <person name="Jetten M.S.M."/>
            <person name="Mascher T."/>
            <person name="Medema M.H."/>
            <person name="Devos D.P."/>
            <person name="Kaster A.-K."/>
            <person name="Ovreas L."/>
            <person name="Rohde M."/>
            <person name="Galperin M.Y."/>
            <person name="Jogler C."/>
        </authorList>
    </citation>
    <scope>NUCLEOTIDE SEQUENCE [LARGE SCALE GENOMIC DNA]</scope>
    <source>
        <strain evidence="10 11">Q31a</strain>
    </source>
</reference>
<dbReference type="Gene3D" id="3.40.50.720">
    <property type="entry name" value="NAD(P)-binding Rossmann-like Domain"/>
    <property type="match status" value="1"/>
</dbReference>
<dbReference type="AlphaFoldDB" id="A0A518G2N6"/>
<name>A0A518G2N6_9BACT</name>
<feature type="domain" description="Glucose-6-phosphate dehydrogenase C-terminal" evidence="9">
    <location>
        <begin position="188"/>
        <end position="475"/>
    </location>
</feature>
<dbReference type="UniPathway" id="UPA00115">
    <property type="reaction ID" value="UER00408"/>
</dbReference>
<dbReference type="PRINTS" id="PR00079">
    <property type="entry name" value="G6PDHDRGNASE"/>
</dbReference>
<dbReference type="EMBL" id="CP036298">
    <property type="protein sequence ID" value="QDV22863.1"/>
    <property type="molecule type" value="Genomic_DNA"/>
</dbReference>
<evidence type="ECO:0000256" key="6">
    <source>
        <dbReference type="ARBA" id="ARBA00023277"/>
    </source>
</evidence>
<comment type="function">
    <text evidence="7">Catalyzes the oxidation of glucose 6-phosphate to 6-phosphogluconolactone.</text>
</comment>
<dbReference type="InterPro" id="IPR019796">
    <property type="entry name" value="G6P_DH_AS"/>
</dbReference>
<dbReference type="GO" id="GO:0009051">
    <property type="term" value="P:pentose-phosphate shunt, oxidative branch"/>
    <property type="evidence" value="ECO:0007669"/>
    <property type="project" value="TreeGrafter"/>
</dbReference>
<dbReference type="InterPro" id="IPR022674">
    <property type="entry name" value="G6P_DH_NAD-bd"/>
</dbReference>
<feature type="binding site" evidence="7">
    <location>
        <position position="215"/>
    </location>
    <ligand>
        <name>substrate</name>
    </ligand>
</feature>
<evidence type="ECO:0000256" key="1">
    <source>
        <dbReference type="ARBA" id="ARBA00004937"/>
    </source>
</evidence>
<dbReference type="SUPFAM" id="SSF51735">
    <property type="entry name" value="NAD(P)-binding Rossmann-fold domains"/>
    <property type="match status" value="1"/>
</dbReference>
<sequence length="483" mass="54840">MAHTMVIFGASGDLTSRKLIPALYRLFQRGRLPADTRVVGFSRSDYSDEQWREQLTATTTKYVGKDFDAQSWKEFSKFIHYCSGDIQTPADFEKLAHRLEQLEGDQTIDRVYYVATMPQLYEMAAQHLGQAGLADDSSGARRIVIEKPFGTDLKTARHLNQAIGKVFREDQVYRIDHYLGKETVQNIMVLRYGNSIFEPLWNRNYIDHVQITVAEEVVVGRRGDYYDGSGVLRDMFQNHIFQLMMVTAMEPPVKFNSDSVRDEKVKVLKAVRPMKGADFADCGVRGQYEGYRKEVGVAPDSPTETFAALKLHIDNWRWQGVPFYLRSGKALSCRTTQIVIEFKEPPHLLFGGGKHTAPQANRLVIQIQPAEGIQIHFQSKVPDADMSMRQSELDFRFDSGGTSLPDSYQRLLQDVLMGDASLFARSDEVESAWAIIDPIIAAWRSPAAPAMNSYPIESWGPEASTHWMQDSERNWFDVCPVIS</sequence>
<evidence type="ECO:0000256" key="7">
    <source>
        <dbReference type="HAMAP-Rule" id="MF_00966"/>
    </source>
</evidence>
<dbReference type="PROSITE" id="PS00069">
    <property type="entry name" value="G6P_DEHYDROGENASE"/>
    <property type="match status" value="1"/>
</dbReference>
<evidence type="ECO:0000259" key="8">
    <source>
        <dbReference type="Pfam" id="PF00479"/>
    </source>
</evidence>
<evidence type="ECO:0000256" key="5">
    <source>
        <dbReference type="ARBA" id="ARBA00023002"/>
    </source>
</evidence>
<dbReference type="Pfam" id="PF02781">
    <property type="entry name" value="G6PD_C"/>
    <property type="match status" value="1"/>
</dbReference>